<keyword evidence="7" id="KW-1185">Reference proteome</keyword>
<comment type="caution">
    <text evidence="6">The sequence shown here is derived from an EMBL/GenBank/DDBJ whole genome shotgun (WGS) entry which is preliminary data.</text>
</comment>
<gene>
    <name evidence="6" type="ORF">C2S53_014783</name>
</gene>
<keyword evidence="3" id="KW-1133">Transmembrane helix</keyword>
<evidence type="ECO:0000256" key="1">
    <source>
        <dbReference type="ARBA" id="ARBA00022729"/>
    </source>
</evidence>
<evidence type="ECO:0000313" key="6">
    <source>
        <dbReference type="EMBL" id="KAH6757143.1"/>
    </source>
</evidence>
<sequence length="465" mass="51880">MKIYVFILLIISLVTDQSLSQPDISIGYQVTLAVPTDYSRGFVGRAFLIETGQNPPHFKAAISVEAVEEIEKYSCSLDVFLGDVRVWSSGHFSRFYADEKCVLELTEFGNLRLKGQNERVGWKSGTSKQGVKRLSLLRTGNLVLVDEMNMIKWQSFNFPTDIMVWGQRLSSKTRLTSYTLNSTLFYSMEIKDDKIELFLNYGKSKYSYWEHTPLGERNITFVQLTSHGLEIFNGKHKFDEMRSSSSEPLRFLSLENSTGNLRLYHYSEGRGKFEASYQALNFTCDLPLACKPYGICTSSGSCSCIRLVGNEQVHSGCNEEKDLEGLCGRGQTEMVELQGVVSVLGSDSYKDRVGKEECSGFCNEDCGCVAAQFVEGGDGGGLGRCLLYRIARGIKTVDRGNRVAYMVKVGRGVNHGHGKNSGVKKWVIVVVVVVDGFVIFVVLGGVGYYIFWKRKKSLVVRGQAS</sequence>
<dbReference type="SMART" id="SM00108">
    <property type="entry name" value="B_lectin"/>
    <property type="match status" value="1"/>
</dbReference>
<feature type="signal peptide" evidence="4">
    <location>
        <begin position="1"/>
        <end position="20"/>
    </location>
</feature>
<accession>A0AAD4NXR8</accession>
<dbReference type="PANTHER" id="PTHR47976">
    <property type="entry name" value="G-TYPE LECTIN S-RECEPTOR-LIKE SERINE/THREONINE-PROTEIN KINASE SD2-5"/>
    <property type="match status" value="1"/>
</dbReference>
<evidence type="ECO:0000256" key="3">
    <source>
        <dbReference type="SAM" id="Phobius"/>
    </source>
</evidence>
<dbReference type="Pfam" id="PF01453">
    <property type="entry name" value="B_lectin"/>
    <property type="match status" value="1"/>
</dbReference>
<keyword evidence="3" id="KW-0812">Transmembrane</keyword>
<protein>
    <recommendedName>
        <fullName evidence="5">Bulb-type lectin domain-containing protein</fullName>
    </recommendedName>
</protein>
<keyword evidence="3" id="KW-0472">Membrane</keyword>
<dbReference type="AlphaFoldDB" id="A0AAD4NXR8"/>
<dbReference type="PANTHER" id="PTHR47976:SF120">
    <property type="entry name" value="G-TYPE LECTIN S-RECEPTOR-LIKE SERINE_THREONINE-PROTEIN KINASE SD2-5"/>
    <property type="match status" value="1"/>
</dbReference>
<dbReference type="InterPro" id="IPR051343">
    <property type="entry name" value="G-type_lectin_kinases/EP1-like"/>
</dbReference>
<dbReference type="InterPro" id="IPR036426">
    <property type="entry name" value="Bulb-type_lectin_dom_sf"/>
</dbReference>
<reference evidence="6 7" key="1">
    <citation type="journal article" date="2021" name="Nat. Commun.">
        <title>Incipient diploidization of the medicinal plant Perilla within 10,000 years.</title>
        <authorList>
            <person name="Zhang Y."/>
            <person name="Shen Q."/>
            <person name="Leng L."/>
            <person name="Zhang D."/>
            <person name="Chen S."/>
            <person name="Shi Y."/>
            <person name="Ning Z."/>
            <person name="Chen S."/>
        </authorList>
    </citation>
    <scope>NUCLEOTIDE SEQUENCE [LARGE SCALE GENOMIC DNA]</scope>
    <source>
        <strain evidence="7">cv. PC099</strain>
    </source>
</reference>
<dbReference type="PROSITE" id="PS50927">
    <property type="entry name" value="BULB_LECTIN"/>
    <property type="match status" value="1"/>
</dbReference>
<evidence type="ECO:0000313" key="7">
    <source>
        <dbReference type="Proteomes" id="UP001190926"/>
    </source>
</evidence>
<feature type="domain" description="Bulb-type lectin" evidence="5">
    <location>
        <begin position="4"/>
        <end position="157"/>
    </location>
</feature>
<dbReference type="InterPro" id="IPR001480">
    <property type="entry name" value="Bulb-type_lectin_dom"/>
</dbReference>
<feature type="transmembrane region" description="Helical" evidence="3">
    <location>
        <begin position="426"/>
        <end position="451"/>
    </location>
</feature>
<keyword evidence="2" id="KW-0325">Glycoprotein</keyword>
<feature type="chain" id="PRO_5042242186" description="Bulb-type lectin domain-containing protein" evidence="4">
    <location>
        <begin position="21"/>
        <end position="465"/>
    </location>
</feature>
<name>A0AAD4NXR8_PERFH</name>
<organism evidence="6 7">
    <name type="scientific">Perilla frutescens var. hirtella</name>
    <name type="common">Perilla citriodora</name>
    <name type="synonym">Perilla setoyensis</name>
    <dbReference type="NCBI Taxonomy" id="608512"/>
    <lineage>
        <taxon>Eukaryota</taxon>
        <taxon>Viridiplantae</taxon>
        <taxon>Streptophyta</taxon>
        <taxon>Embryophyta</taxon>
        <taxon>Tracheophyta</taxon>
        <taxon>Spermatophyta</taxon>
        <taxon>Magnoliopsida</taxon>
        <taxon>eudicotyledons</taxon>
        <taxon>Gunneridae</taxon>
        <taxon>Pentapetalae</taxon>
        <taxon>asterids</taxon>
        <taxon>lamiids</taxon>
        <taxon>Lamiales</taxon>
        <taxon>Lamiaceae</taxon>
        <taxon>Nepetoideae</taxon>
        <taxon>Elsholtzieae</taxon>
        <taxon>Perilla</taxon>
    </lineage>
</organism>
<evidence type="ECO:0000256" key="2">
    <source>
        <dbReference type="ARBA" id="ARBA00023180"/>
    </source>
</evidence>
<dbReference type="InterPro" id="IPR035446">
    <property type="entry name" value="SLSG/EP1"/>
</dbReference>
<keyword evidence="1 4" id="KW-0732">Signal</keyword>
<dbReference type="PIRSF" id="PIRSF002686">
    <property type="entry name" value="SLG"/>
    <property type="match status" value="1"/>
</dbReference>
<dbReference type="Gene3D" id="2.90.10.10">
    <property type="entry name" value="Bulb-type lectin domain"/>
    <property type="match status" value="1"/>
</dbReference>
<evidence type="ECO:0000259" key="5">
    <source>
        <dbReference type="PROSITE" id="PS50927"/>
    </source>
</evidence>
<dbReference type="Proteomes" id="UP001190926">
    <property type="component" value="Unassembled WGS sequence"/>
</dbReference>
<dbReference type="EMBL" id="SDAM02029495">
    <property type="protein sequence ID" value="KAH6757143.1"/>
    <property type="molecule type" value="Genomic_DNA"/>
</dbReference>
<dbReference type="SUPFAM" id="SSF51110">
    <property type="entry name" value="alpha-D-mannose-specific plant lectins"/>
    <property type="match status" value="1"/>
</dbReference>
<evidence type="ECO:0000256" key="4">
    <source>
        <dbReference type="SAM" id="SignalP"/>
    </source>
</evidence>
<proteinExistence type="predicted"/>